<dbReference type="InterPro" id="IPR007860">
    <property type="entry name" value="DNA_mmatch_repair_MutS_con_dom"/>
</dbReference>
<proteinExistence type="predicted"/>
<dbReference type="GO" id="GO:0030983">
    <property type="term" value="F:mismatched DNA binding"/>
    <property type="evidence" value="ECO:0007669"/>
    <property type="project" value="InterPro"/>
</dbReference>
<accession>A0AAN4ZNE9</accession>
<dbReference type="AlphaFoldDB" id="A0AAN4ZNE9"/>
<reference evidence="3" key="1">
    <citation type="submission" date="2022-10" db="EMBL/GenBank/DDBJ databases">
        <title>Genome assembly of Pristionchus species.</title>
        <authorList>
            <person name="Yoshida K."/>
            <person name="Sommer R.J."/>
        </authorList>
    </citation>
    <scope>NUCLEOTIDE SEQUENCE [LARGE SCALE GENOMIC DNA]</scope>
    <source>
        <strain evidence="3">RS5460</strain>
    </source>
</reference>
<dbReference type="InterPro" id="IPR036678">
    <property type="entry name" value="MutS_con_dom_sf"/>
</dbReference>
<dbReference type="GO" id="GO:0005524">
    <property type="term" value="F:ATP binding"/>
    <property type="evidence" value="ECO:0007669"/>
    <property type="project" value="InterPro"/>
</dbReference>
<keyword evidence="3" id="KW-1185">Reference proteome</keyword>
<evidence type="ECO:0000259" key="1">
    <source>
        <dbReference type="Pfam" id="PF05188"/>
    </source>
</evidence>
<dbReference type="EMBL" id="BTRK01000003">
    <property type="protein sequence ID" value="GMR41472.1"/>
    <property type="molecule type" value="Genomic_DNA"/>
</dbReference>
<evidence type="ECO:0000313" key="2">
    <source>
        <dbReference type="EMBL" id="GMR41472.1"/>
    </source>
</evidence>
<gene>
    <name evidence="2" type="ORF">PMAYCL1PPCAC_11667</name>
</gene>
<feature type="domain" description="DNA mismatch repair protein MutS connector" evidence="1">
    <location>
        <begin position="44"/>
        <end position="171"/>
    </location>
</feature>
<comment type="caution">
    <text evidence="2">The sequence shown here is derived from an EMBL/GenBank/DDBJ whole genome shotgun (WGS) entry which is preliminary data.</text>
</comment>
<dbReference type="Gene3D" id="3.30.420.110">
    <property type="entry name" value="MutS, connector domain"/>
    <property type="match status" value="1"/>
</dbReference>
<feature type="non-terminal residue" evidence="2">
    <location>
        <position position="220"/>
    </location>
</feature>
<sequence>VMRSASTSPFPGLSEYLSRGAPAVSTTKKKGRRSLAHAKMPVYAAIVEGTSIARGQLGVAAVNPATKDFHIFSFVDSSYASLQTLLQELDPTEVLIDESTSKDLHDAVTTTCHTADVFTVKRKFFEGGLARHRKLSNRSCKLVDSTGKEECLSAFSALVQFTEHATKSVLSRSSLSISLHEKSLSMVCPTCEMEGSECEMKSLAEIREHFAHNHWQVHGY</sequence>
<protein>
    <recommendedName>
        <fullName evidence="1">DNA mismatch repair protein MutS connector domain-containing protein</fullName>
    </recommendedName>
</protein>
<dbReference type="Proteomes" id="UP001328107">
    <property type="component" value="Unassembled WGS sequence"/>
</dbReference>
<dbReference type="SUPFAM" id="SSF53150">
    <property type="entry name" value="DNA repair protein MutS, domain II"/>
    <property type="match status" value="1"/>
</dbReference>
<organism evidence="2 3">
    <name type="scientific">Pristionchus mayeri</name>
    <dbReference type="NCBI Taxonomy" id="1317129"/>
    <lineage>
        <taxon>Eukaryota</taxon>
        <taxon>Metazoa</taxon>
        <taxon>Ecdysozoa</taxon>
        <taxon>Nematoda</taxon>
        <taxon>Chromadorea</taxon>
        <taxon>Rhabditida</taxon>
        <taxon>Rhabditina</taxon>
        <taxon>Diplogasteromorpha</taxon>
        <taxon>Diplogasteroidea</taxon>
        <taxon>Neodiplogasteridae</taxon>
        <taxon>Pristionchus</taxon>
    </lineage>
</organism>
<name>A0AAN4ZNE9_9BILA</name>
<feature type="non-terminal residue" evidence="2">
    <location>
        <position position="1"/>
    </location>
</feature>
<dbReference type="Pfam" id="PF05188">
    <property type="entry name" value="MutS_II"/>
    <property type="match status" value="1"/>
</dbReference>
<evidence type="ECO:0000313" key="3">
    <source>
        <dbReference type="Proteomes" id="UP001328107"/>
    </source>
</evidence>
<dbReference type="GO" id="GO:0006298">
    <property type="term" value="P:mismatch repair"/>
    <property type="evidence" value="ECO:0007669"/>
    <property type="project" value="InterPro"/>
</dbReference>